<sequence length="434" mass="47764">MEIDSLAGLSTFRPTPALGVTYLLDAEDEDVKIILPVPIPIPPVDDPNDEDYDPSADQDIEEDELEDDDPEELDGPPYPTPSSIVRGKRKATEIYVVDDDESERRQSDRLRRKKRARLGRSRKEPEYISISSDSEDDEDEIMEIPKPAPPAREKKVKFERGEDPPAKPRVASAASKEESEQDPDESSASPDQTPEAETGSVERVRPKAPNWLELQLTRTRKRHPSAKLEINYHYSIEGDVWKVECNTCPRTCAVGPGQSLGYLNKHLGGWAHQVAIGNCKIPAPRAAPSKSNDAQKGKAKAVPEAASRQDLPQVQRHRPAAGSGRYHSPAQPATPPRHGRGPGREKETGPGPGQNGEDGDGDDVERFLDQLGLSVALAPKLRSFGFADDKRMSLMGRLSDESLGLLMEHLRKEGVDLVAAIMVREGLKRRAGTL</sequence>
<feature type="compositionally biased region" description="Basic and acidic residues" evidence="1">
    <location>
        <begin position="151"/>
        <end position="166"/>
    </location>
</feature>
<gene>
    <name evidence="2" type="ORF">GSI_05773</name>
</gene>
<comment type="caution">
    <text evidence="2">The sequence shown here is derived from an EMBL/GenBank/DDBJ whole genome shotgun (WGS) entry which is preliminary data.</text>
</comment>
<evidence type="ECO:0000313" key="2">
    <source>
        <dbReference type="EMBL" id="PIL31077.1"/>
    </source>
</evidence>
<reference evidence="2 3" key="1">
    <citation type="journal article" date="2015" name="Sci. Rep.">
        <title>Chromosome-level genome map provides insights into diverse defense mechanisms in the medicinal fungus Ganoderma sinense.</title>
        <authorList>
            <person name="Zhu Y."/>
            <person name="Xu J."/>
            <person name="Sun C."/>
            <person name="Zhou S."/>
            <person name="Xu H."/>
            <person name="Nelson D.R."/>
            <person name="Qian J."/>
            <person name="Song J."/>
            <person name="Luo H."/>
            <person name="Xiang L."/>
            <person name="Li Y."/>
            <person name="Xu Z."/>
            <person name="Ji A."/>
            <person name="Wang L."/>
            <person name="Lu S."/>
            <person name="Hayward A."/>
            <person name="Sun W."/>
            <person name="Li X."/>
            <person name="Schwartz D.C."/>
            <person name="Wang Y."/>
            <person name="Chen S."/>
        </authorList>
    </citation>
    <scope>NUCLEOTIDE SEQUENCE [LARGE SCALE GENOMIC DNA]</scope>
    <source>
        <strain evidence="2 3">ZZ0214-1</strain>
    </source>
</reference>
<feature type="compositionally biased region" description="Basic residues" evidence="1">
    <location>
        <begin position="110"/>
        <end position="120"/>
    </location>
</feature>
<evidence type="ECO:0000313" key="3">
    <source>
        <dbReference type="Proteomes" id="UP000230002"/>
    </source>
</evidence>
<dbReference type="Proteomes" id="UP000230002">
    <property type="component" value="Unassembled WGS sequence"/>
</dbReference>
<feature type="compositionally biased region" description="Acidic residues" evidence="1">
    <location>
        <begin position="133"/>
        <end position="142"/>
    </location>
</feature>
<dbReference type="EMBL" id="AYKW01000012">
    <property type="protein sequence ID" value="PIL31077.1"/>
    <property type="molecule type" value="Genomic_DNA"/>
</dbReference>
<proteinExistence type="predicted"/>
<organism evidence="2 3">
    <name type="scientific">Ganoderma sinense ZZ0214-1</name>
    <dbReference type="NCBI Taxonomy" id="1077348"/>
    <lineage>
        <taxon>Eukaryota</taxon>
        <taxon>Fungi</taxon>
        <taxon>Dikarya</taxon>
        <taxon>Basidiomycota</taxon>
        <taxon>Agaricomycotina</taxon>
        <taxon>Agaricomycetes</taxon>
        <taxon>Polyporales</taxon>
        <taxon>Polyporaceae</taxon>
        <taxon>Ganoderma</taxon>
    </lineage>
</organism>
<dbReference type="OrthoDB" id="2757857at2759"/>
<name>A0A2G8SBD4_9APHY</name>
<feature type="region of interest" description="Disordered" evidence="1">
    <location>
        <begin position="37"/>
        <end position="207"/>
    </location>
</feature>
<feature type="region of interest" description="Disordered" evidence="1">
    <location>
        <begin position="285"/>
        <end position="364"/>
    </location>
</feature>
<keyword evidence="3" id="KW-1185">Reference proteome</keyword>
<accession>A0A2G8SBD4</accession>
<dbReference type="AlphaFoldDB" id="A0A2G8SBD4"/>
<feature type="compositionally biased region" description="Acidic residues" evidence="1">
    <location>
        <begin position="46"/>
        <end position="74"/>
    </location>
</feature>
<protein>
    <submittedName>
        <fullName evidence="2">Uncharacterized protein</fullName>
    </submittedName>
</protein>
<evidence type="ECO:0000256" key="1">
    <source>
        <dbReference type="SAM" id="MobiDB-lite"/>
    </source>
</evidence>